<evidence type="ECO:0000259" key="5">
    <source>
        <dbReference type="Pfam" id="PF09429"/>
    </source>
</evidence>
<keyword evidence="3" id="KW-0175">Coiled coil</keyword>
<sequence>MGRRPGGTTKSGRFMNPADQERKSMRQKELKRNKRQRIMVRQAILKSKDIDEIIENLSRLDDQELDIHVEHHSKYVFNEKRAKYKQTYSEVMNLYRQEKRDDKIKELEQKMERYEAERSRKVQQYNALRFSLETNPMEIPLPDGTSAPNAAMTPSATSIPSQYLMPQARAGILKNSRNVVREGPERTDPPGPPCGIPPSFFDEDVDDNDDVDENLIGRRRVRFSDNFAKVVESDDIADDDYGPVEIPPEVMQQDNTESERTRTAPVLAPQISTQSLIRAPPIPPNMLPPPPRLPLRMPPPPPHFARPGIPPIFMRPPAGDSVISAEPVVRRPVDQPTTTSVSKNNGEATISAEPKLRDLTKELTKLVPTSLRVNRNKIQPKRFPNKYNMMGVQVESAQRKEAKDTDQAYADFMKEISSLL</sequence>
<keyword evidence="2" id="KW-0539">Nucleus</keyword>
<evidence type="ECO:0000256" key="3">
    <source>
        <dbReference type="SAM" id="Coils"/>
    </source>
</evidence>
<feature type="domain" description="Wbp11/ELF5/Saf1 N-terminal" evidence="5">
    <location>
        <begin position="12"/>
        <end position="91"/>
    </location>
</feature>
<evidence type="ECO:0000313" key="8">
    <source>
        <dbReference type="Proteomes" id="UP000274756"/>
    </source>
</evidence>
<keyword evidence="8" id="KW-1185">Reference proteome</keyword>
<protein>
    <submittedName>
        <fullName evidence="9">WW domain-binding protein 11</fullName>
    </submittedName>
</protein>
<feature type="coiled-coil region" evidence="3">
    <location>
        <begin position="97"/>
        <end position="124"/>
    </location>
</feature>
<dbReference type="Pfam" id="PF09429">
    <property type="entry name" value="Wbp11"/>
    <property type="match status" value="1"/>
</dbReference>
<gene>
    <name evidence="6" type="ORF">DME_LOCUS6989</name>
</gene>
<dbReference type="PANTHER" id="PTHR13361:SF1">
    <property type="entry name" value="WW DOMAIN-BINDING PROTEIN 11"/>
    <property type="match status" value="1"/>
</dbReference>
<evidence type="ECO:0000313" key="9">
    <source>
        <dbReference type="WBParaSite" id="DME_0000262901-mRNA-1"/>
    </source>
</evidence>
<evidence type="ECO:0000313" key="7">
    <source>
        <dbReference type="Proteomes" id="UP000038040"/>
    </source>
</evidence>
<evidence type="ECO:0000313" key="6">
    <source>
        <dbReference type="EMBL" id="VDN57016.1"/>
    </source>
</evidence>
<accession>A0A0N4U6R3</accession>
<dbReference type="GO" id="GO:0005681">
    <property type="term" value="C:spliceosomal complex"/>
    <property type="evidence" value="ECO:0007669"/>
    <property type="project" value="TreeGrafter"/>
</dbReference>
<dbReference type="WBParaSite" id="DME_0000262901-mRNA-1">
    <property type="protein sequence ID" value="DME_0000262901-mRNA-1"/>
    <property type="gene ID" value="DME_0000262901"/>
</dbReference>
<reference evidence="9" key="1">
    <citation type="submission" date="2016-04" db="UniProtKB">
        <authorList>
            <consortium name="WormBaseParasite"/>
        </authorList>
    </citation>
    <scope>IDENTIFICATION</scope>
</reference>
<evidence type="ECO:0000256" key="4">
    <source>
        <dbReference type="SAM" id="MobiDB-lite"/>
    </source>
</evidence>
<dbReference type="PANTHER" id="PTHR13361">
    <property type="entry name" value="WW DOMAIN-BINDING PROTEIN 11"/>
    <property type="match status" value="1"/>
</dbReference>
<evidence type="ECO:0000256" key="2">
    <source>
        <dbReference type="ARBA" id="ARBA00023242"/>
    </source>
</evidence>
<dbReference type="Proteomes" id="UP000274756">
    <property type="component" value="Unassembled WGS sequence"/>
</dbReference>
<feature type="compositionally biased region" description="Basic and acidic residues" evidence="4">
    <location>
        <begin position="19"/>
        <end position="30"/>
    </location>
</feature>
<dbReference type="STRING" id="318479.A0A0N4U6R3"/>
<feature type="region of interest" description="Disordered" evidence="4">
    <location>
        <begin position="1"/>
        <end position="34"/>
    </location>
</feature>
<proteinExistence type="predicted"/>
<organism evidence="7 9">
    <name type="scientific">Dracunculus medinensis</name>
    <name type="common">Guinea worm</name>
    <dbReference type="NCBI Taxonomy" id="318479"/>
    <lineage>
        <taxon>Eukaryota</taxon>
        <taxon>Metazoa</taxon>
        <taxon>Ecdysozoa</taxon>
        <taxon>Nematoda</taxon>
        <taxon>Chromadorea</taxon>
        <taxon>Rhabditida</taxon>
        <taxon>Spirurina</taxon>
        <taxon>Dracunculoidea</taxon>
        <taxon>Dracunculidae</taxon>
        <taxon>Dracunculus</taxon>
    </lineage>
</organism>
<comment type="subcellular location">
    <subcellularLocation>
        <location evidence="1">Nucleus</location>
    </subcellularLocation>
</comment>
<dbReference type="GO" id="GO:0006396">
    <property type="term" value="P:RNA processing"/>
    <property type="evidence" value="ECO:0007669"/>
    <property type="project" value="InterPro"/>
</dbReference>
<evidence type="ECO:0000256" key="1">
    <source>
        <dbReference type="ARBA" id="ARBA00004123"/>
    </source>
</evidence>
<reference evidence="6 8" key="2">
    <citation type="submission" date="2018-11" db="EMBL/GenBank/DDBJ databases">
        <authorList>
            <consortium name="Pathogen Informatics"/>
        </authorList>
    </citation>
    <scope>NUCLEOTIDE SEQUENCE [LARGE SCALE GENOMIC DNA]</scope>
</reference>
<dbReference type="Proteomes" id="UP000038040">
    <property type="component" value="Unplaced"/>
</dbReference>
<feature type="region of interest" description="Disordered" evidence="4">
    <location>
        <begin position="238"/>
        <end position="263"/>
    </location>
</feature>
<dbReference type="EMBL" id="UYYG01001158">
    <property type="protein sequence ID" value="VDN57016.1"/>
    <property type="molecule type" value="Genomic_DNA"/>
</dbReference>
<dbReference type="InterPro" id="IPR019007">
    <property type="entry name" value="Wbp11/ELF5/Saf1_N"/>
</dbReference>
<name>A0A0N4U6R3_DRAME</name>
<dbReference type="OrthoDB" id="10067323at2759"/>
<dbReference type="AlphaFoldDB" id="A0A0N4U6R3"/>